<feature type="compositionally biased region" description="Polar residues" evidence="1">
    <location>
        <begin position="103"/>
        <end position="126"/>
    </location>
</feature>
<proteinExistence type="predicted"/>
<evidence type="ECO:0000313" key="2">
    <source>
        <dbReference type="EMBL" id="TID25268.1"/>
    </source>
</evidence>
<dbReference type="Proteomes" id="UP000298493">
    <property type="component" value="Unassembled WGS sequence"/>
</dbReference>
<dbReference type="AlphaFoldDB" id="A0A4Z1PAQ9"/>
<evidence type="ECO:0000313" key="3">
    <source>
        <dbReference type="Proteomes" id="UP000298493"/>
    </source>
</evidence>
<gene>
    <name evidence="2" type="ORF">E6O75_ATG04473</name>
</gene>
<comment type="caution">
    <text evidence="2">The sequence shown here is derived from an EMBL/GenBank/DDBJ whole genome shotgun (WGS) entry which is preliminary data.</text>
</comment>
<protein>
    <submittedName>
        <fullName evidence="2">Uncharacterized protein</fullName>
    </submittedName>
</protein>
<sequence length="126" mass="14111">MEQTANVHQLLQQAENNVNLLVQLGIKSLSELSESPKSSKEWVRSGFTFSSLGYLLPVDCRERLGKFNSKPPTNPTARLPPAPYPRISRTSLECKSRQHSGRTEPTVSVSHDWNRPYESSSISTVN</sequence>
<feature type="region of interest" description="Disordered" evidence="1">
    <location>
        <begin position="65"/>
        <end position="126"/>
    </location>
</feature>
<dbReference type="EMBL" id="SNSC02000004">
    <property type="protein sequence ID" value="TID25268.1"/>
    <property type="molecule type" value="Genomic_DNA"/>
</dbReference>
<reference evidence="2 3" key="1">
    <citation type="submission" date="2019-04" db="EMBL/GenBank/DDBJ databases">
        <title>High contiguity whole genome sequence and gene annotation resource for two Venturia nashicola isolates.</title>
        <authorList>
            <person name="Prokchorchik M."/>
            <person name="Won K."/>
            <person name="Lee Y."/>
            <person name="Choi E.D."/>
            <person name="Segonzac C."/>
            <person name="Sohn K.H."/>
        </authorList>
    </citation>
    <scope>NUCLEOTIDE SEQUENCE [LARGE SCALE GENOMIC DNA]</scope>
    <source>
        <strain evidence="2 3">PRI2</strain>
    </source>
</reference>
<organism evidence="2 3">
    <name type="scientific">Venturia nashicola</name>
    <dbReference type="NCBI Taxonomy" id="86259"/>
    <lineage>
        <taxon>Eukaryota</taxon>
        <taxon>Fungi</taxon>
        <taxon>Dikarya</taxon>
        <taxon>Ascomycota</taxon>
        <taxon>Pezizomycotina</taxon>
        <taxon>Dothideomycetes</taxon>
        <taxon>Pleosporomycetidae</taxon>
        <taxon>Venturiales</taxon>
        <taxon>Venturiaceae</taxon>
        <taxon>Venturia</taxon>
    </lineage>
</organism>
<evidence type="ECO:0000256" key="1">
    <source>
        <dbReference type="SAM" id="MobiDB-lite"/>
    </source>
</evidence>
<accession>A0A4Z1PAQ9</accession>
<name>A0A4Z1PAQ9_9PEZI</name>
<keyword evidence="3" id="KW-1185">Reference proteome</keyword>
<feature type="compositionally biased region" description="Pro residues" evidence="1">
    <location>
        <begin position="72"/>
        <end position="84"/>
    </location>
</feature>